<keyword evidence="7" id="KW-0479">Metal-binding</keyword>
<dbReference type="Gene3D" id="3.40.980.10">
    <property type="entry name" value="MoaB/Mog-like domain"/>
    <property type="match status" value="1"/>
</dbReference>
<dbReference type="GO" id="GO:0046872">
    <property type="term" value="F:metal ion binding"/>
    <property type="evidence" value="ECO:0007669"/>
    <property type="project" value="UniProtKB-UniRule"/>
</dbReference>
<dbReference type="PANTHER" id="PTHR10192">
    <property type="entry name" value="MOLYBDOPTERIN BIOSYNTHESIS PROTEIN"/>
    <property type="match status" value="1"/>
</dbReference>
<organism evidence="9 10">
    <name type="scientific">Propioniciclava sinopodophylli</name>
    <dbReference type="NCBI Taxonomy" id="1837344"/>
    <lineage>
        <taxon>Bacteria</taxon>
        <taxon>Bacillati</taxon>
        <taxon>Actinomycetota</taxon>
        <taxon>Actinomycetes</taxon>
        <taxon>Propionibacteriales</taxon>
        <taxon>Propionibacteriaceae</taxon>
        <taxon>Propioniciclava</taxon>
    </lineage>
</organism>
<evidence type="ECO:0000256" key="3">
    <source>
        <dbReference type="ARBA" id="ARBA00010763"/>
    </source>
</evidence>
<dbReference type="SMART" id="SM00852">
    <property type="entry name" value="MoCF_biosynth"/>
    <property type="match status" value="1"/>
</dbReference>
<evidence type="ECO:0000256" key="4">
    <source>
        <dbReference type="ARBA" id="ARBA00022505"/>
    </source>
</evidence>
<dbReference type="Pfam" id="PF03453">
    <property type="entry name" value="MoeA_N"/>
    <property type="match status" value="1"/>
</dbReference>
<keyword evidence="7 9" id="KW-0808">Transferase</keyword>
<dbReference type="OrthoDB" id="9804758at2"/>
<evidence type="ECO:0000313" key="9">
    <source>
        <dbReference type="EMBL" id="TBT87350.1"/>
    </source>
</evidence>
<protein>
    <recommendedName>
        <fullName evidence="7">Molybdopterin molybdenumtransferase</fullName>
        <ecNumber evidence="7">2.10.1.1</ecNumber>
    </recommendedName>
</protein>
<dbReference type="AlphaFoldDB" id="A0A4Q9KG88"/>
<comment type="catalytic activity">
    <reaction evidence="6">
        <text>adenylyl-molybdopterin + molybdate = Mo-molybdopterin + AMP + H(+)</text>
        <dbReference type="Rhea" id="RHEA:35047"/>
        <dbReference type="ChEBI" id="CHEBI:15378"/>
        <dbReference type="ChEBI" id="CHEBI:36264"/>
        <dbReference type="ChEBI" id="CHEBI:62727"/>
        <dbReference type="ChEBI" id="CHEBI:71302"/>
        <dbReference type="ChEBI" id="CHEBI:456215"/>
        <dbReference type="EC" id="2.10.1.1"/>
    </reaction>
</comment>
<dbReference type="GO" id="GO:0005829">
    <property type="term" value="C:cytosol"/>
    <property type="evidence" value="ECO:0007669"/>
    <property type="project" value="TreeGrafter"/>
</dbReference>
<evidence type="ECO:0000256" key="1">
    <source>
        <dbReference type="ARBA" id="ARBA00002901"/>
    </source>
</evidence>
<gene>
    <name evidence="9" type="ORF">ET989_03305</name>
</gene>
<dbReference type="GO" id="GO:0061599">
    <property type="term" value="F:molybdopterin molybdotransferase activity"/>
    <property type="evidence" value="ECO:0007669"/>
    <property type="project" value="UniProtKB-UniRule"/>
</dbReference>
<reference evidence="9 10" key="1">
    <citation type="submission" date="2019-01" db="EMBL/GenBank/DDBJ databases">
        <title>Lactibacter flavus gen. nov., sp. nov., a novel bacterium of the family Propionibacteriaceae isolated from raw milk and dairy products.</title>
        <authorList>
            <person name="Huptas C."/>
            <person name="Wenning M."/>
            <person name="Breitenwieser F."/>
            <person name="Doll E."/>
            <person name="Von Neubeck M."/>
            <person name="Busse H.-J."/>
            <person name="Scherer S."/>
        </authorList>
    </citation>
    <scope>NUCLEOTIDE SEQUENCE [LARGE SCALE GENOMIC DNA]</scope>
    <source>
        <strain evidence="9 10">KCTC 33808</strain>
    </source>
</reference>
<comment type="cofactor">
    <cofactor evidence="7">
        <name>Mg(2+)</name>
        <dbReference type="ChEBI" id="CHEBI:18420"/>
    </cofactor>
</comment>
<dbReference type="Gene3D" id="2.170.190.11">
    <property type="entry name" value="Molybdopterin biosynthesis moea protein, domain 3"/>
    <property type="match status" value="1"/>
</dbReference>
<dbReference type="EC" id="2.10.1.1" evidence="7"/>
<dbReference type="InterPro" id="IPR036135">
    <property type="entry name" value="MoeA_linker/N_sf"/>
</dbReference>
<dbReference type="PANTHER" id="PTHR10192:SF5">
    <property type="entry name" value="GEPHYRIN"/>
    <property type="match status" value="1"/>
</dbReference>
<accession>A0A4Q9KG88</accession>
<dbReference type="GO" id="GO:0006777">
    <property type="term" value="P:Mo-molybdopterin cofactor biosynthetic process"/>
    <property type="evidence" value="ECO:0007669"/>
    <property type="project" value="UniProtKB-UniRule"/>
</dbReference>
<evidence type="ECO:0000256" key="5">
    <source>
        <dbReference type="ARBA" id="ARBA00023150"/>
    </source>
</evidence>
<keyword evidence="7" id="KW-0460">Magnesium</keyword>
<proteinExistence type="inferred from homology"/>
<evidence type="ECO:0000313" key="10">
    <source>
        <dbReference type="Proteomes" id="UP000292373"/>
    </source>
</evidence>
<evidence type="ECO:0000256" key="6">
    <source>
        <dbReference type="ARBA" id="ARBA00047317"/>
    </source>
</evidence>
<comment type="function">
    <text evidence="1 7">Catalyzes the insertion of molybdate into adenylated molybdopterin with the concomitant release of AMP.</text>
</comment>
<dbReference type="SUPFAM" id="SSF63867">
    <property type="entry name" value="MoeA C-terminal domain-like"/>
    <property type="match status" value="1"/>
</dbReference>
<dbReference type="InterPro" id="IPR005111">
    <property type="entry name" value="MoeA_C_domain_IV"/>
</dbReference>
<dbReference type="InterPro" id="IPR036425">
    <property type="entry name" value="MoaB/Mog-like_dom_sf"/>
</dbReference>
<dbReference type="InterPro" id="IPR036688">
    <property type="entry name" value="MoeA_C_domain_IV_sf"/>
</dbReference>
<sequence>MVSRVLLNVEEYLAEVLALVTPLPDVERVALREASGRTLAEPVLARGDVPAFANSAMDGYAVRSADLVPGVTLHVAGEVLAGASEDPVFGGCACVKIMTGAPLPSCADAVVPVEQTTPVEGGVRIDAVVERGRHVRHAGEDLRAGDLALDAGVRLDAHALAAAAAAGVPTLACVRRPVVGVIATGDELIPPGQALGRGQIFESNGTLLAALLTRDGATPRTPDAVRDTPEDLTAALDALAPACDLIVVSGGVSVGDADVTRIVLEAGGARFRHVRMQPGKPQGWARWGAGGVPVVALPGNPLSAAISYETFVAPALDRLHDRPTPGWSVAVATVGWDSPPGRRQLIPVVLDVDTTGRQLARPAHRRGSASHMVTSLVLADGIAAVGEDVTTVAPGDLVAVRRLP</sequence>
<dbReference type="SUPFAM" id="SSF63882">
    <property type="entry name" value="MoeA N-terminal region -like"/>
    <property type="match status" value="1"/>
</dbReference>
<dbReference type="CDD" id="cd00887">
    <property type="entry name" value="MoeA"/>
    <property type="match status" value="1"/>
</dbReference>
<evidence type="ECO:0000256" key="7">
    <source>
        <dbReference type="RuleBase" id="RU365090"/>
    </source>
</evidence>
<comment type="similarity">
    <text evidence="3 7">Belongs to the MoeA family.</text>
</comment>
<dbReference type="Gene3D" id="3.90.105.10">
    <property type="entry name" value="Molybdopterin biosynthesis moea protein, domain 2"/>
    <property type="match status" value="1"/>
</dbReference>
<keyword evidence="10" id="KW-1185">Reference proteome</keyword>
<dbReference type="UniPathway" id="UPA00344"/>
<comment type="pathway">
    <text evidence="2 7">Cofactor biosynthesis; molybdopterin biosynthesis.</text>
</comment>
<keyword evidence="5 7" id="KW-0501">Molybdenum cofactor biosynthesis</keyword>
<name>A0A4Q9KG88_9ACTN</name>
<feature type="domain" description="MoaB/Mog" evidence="8">
    <location>
        <begin position="180"/>
        <end position="318"/>
    </location>
</feature>
<comment type="caution">
    <text evidence="9">The sequence shown here is derived from an EMBL/GenBank/DDBJ whole genome shotgun (WGS) entry which is preliminary data.</text>
</comment>
<dbReference type="InterPro" id="IPR001453">
    <property type="entry name" value="MoaB/Mog_dom"/>
</dbReference>
<dbReference type="Pfam" id="PF03454">
    <property type="entry name" value="MoeA_C"/>
    <property type="match status" value="1"/>
</dbReference>
<dbReference type="NCBIfam" id="NF045515">
    <property type="entry name" value="Glp_gephyrin"/>
    <property type="match status" value="1"/>
</dbReference>
<dbReference type="Proteomes" id="UP000292373">
    <property type="component" value="Unassembled WGS sequence"/>
</dbReference>
<evidence type="ECO:0000259" key="8">
    <source>
        <dbReference type="SMART" id="SM00852"/>
    </source>
</evidence>
<dbReference type="Gene3D" id="2.40.340.10">
    <property type="entry name" value="MoeA, C-terminal, domain IV"/>
    <property type="match status" value="1"/>
</dbReference>
<dbReference type="EMBL" id="SDMQ01000002">
    <property type="protein sequence ID" value="TBT87350.1"/>
    <property type="molecule type" value="Genomic_DNA"/>
</dbReference>
<dbReference type="InterPro" id="IPR038987">
    <property type="entry name" value="MoeA-like"/>
</dbReference>
<dbReference type="Pfam" id="PF00994">
    <property type="entry name" value="MoCF_biosynth"/>
    <property type="match status" value="1"/>
</dbReference>
<dbReference type="SUPFAM" id="SSF53218">
    <property type="entry name" value="Molybdenum cofactor biosynthesis proteins"/>
    <property type="match status" value="1"/>
</dbReference>
<evidence type="ECO:0000256" key="2">
    <source>
        <dbReference type="ARBA" id="ARBA00005046"/>
    </source>
</evidence>
<keyword evidence="4 7" id="KW-0500">Molybdenum</keyword>
<dbReference type="InterPro" id="IPR005110">
    <property type="entry name" value="MoeA_linker/N"/>
</dbReference>